<dbReference type="Gene3D" id="2.40.70.10">
    <property type="entry name" value="Acid Proteases"/>
    <property type="match status" value="1"/>
</dbReference>
<dbReference type="InterPro" id="IPR021109">
    <property type="entry name" value="Peptidase_aspartic_dom_sf"/>
</dbReference>
<evidence type="ECO:0000313" key="1">
    <source>
        <dbReference type="EMBL" id="KAK9708448.1"/>
    </source>
</evidence>
<sequence length="152" mass="17143">MEVDTGAAVSLIPYNCYTKYFNSLPIEKCKLKVKTVSGEYLPLKGVINVTVNDLLKYLPLYIADSKVNFIPLLGRDWLDLLNPSWKSPLNFHSPVNVKCIQPMSELESKFPNVFATNQKSTIKGYKAKLIVKEGSGIIHKPYSLLRDIKPNL</sequence>
<name>A0AAW1JU50_POPJA</name>
<evidence type="ECO:0008006" key="3">
    <source>
        <dbReference type="Google" id="ProtNLM"/>
    </source>
</evidence>
<evidence type="ECO:0000313" key="2">
    <source>
        <dbReference type="Proteomes" id="UP001458880"/>
    </source>
</evidence>
<accession>A0AAW1JU50</accession>
<dbReference type="SUPFAM" id="SSF50630">
    <property type="entry name" value="Acid proteases"/>
    <property type="match status" value="1"/>
</dbReference>
<keyword evidence="2" id="KW-1185">Reference proteome</keyword>
<dbReference type="EMBL" id="JASPKY010000329">
    <property type="protein sequence ID" value="KAK9708448.1"/>
    <property type="molecule type" value="Genomic_DNA"/>
</dbReference>
<gene>
    <name evidence="1" type="ORF">QE152_g27200</name>
</gene>
<proteinExistence type="predicted"/>
<dbReference type="AlphaFoldDB" id="A0AAW1JU50"/>
<dbReference type="Proteomes" id="UP001458880">
    <property type="component" value="Unassembled WGS sequence"/>
</dbReference>
<protein>
    <recommendedName>
        <fullName evidence="3">Peptidase A2 domain-containing protein</fullName>
    </recommendedName>
</protein>
<reference evidence="1 2" key="1">
    <citation type="journal article" date="2024" name="BMC Genomics">
        <title>De novo assembly and annotation of Popillia japonica's genome with initial clues to its potential as an invasive pest.</title>
        <authorList>
            <person name="Cucini C."/>
            <person name="Boschi S."/>
            <person name="Funari R."/>
            <person name="Cardaioli E."/>
            <person name="Iannotti N."/>
            <person name="Marturano G."/>
            <person name="Paoli F."/>
            <person name="Bruttini M."/>
            <person name="Carapelli A."/>
            <person name="Frati F."/>
            <person name="Nardi F."/>
        </authorList>
    </citation>
    <scope>NUCLEOTIDE SEQUENCE [LARGE SCALE GENOMIC DNA]</scope>
    <source>
        <strain evidence="1">DMR45628</strain>
    </source>
</reference>
<comment type="caution">
    <text evidence="1">The sequence shown here is derived from an EMBL/GenBank/DDBJ whole genome shotgun (WGS) entry which is preliminary data.</text>
</comment>
<organism evidence="1 2">
    <name type="scientific">Popillia japonica</name>
    <name type="common">Japanese beetle</name>
    <dbReference type="NCBI Taxonomy" id="7064"/>
    <lineage>
        <taxon>Eukaryota</taxon>
        <taxon>Metazoa</taxon>
        <taxon>Ecdysozoa</taxon>
        <taxon>Arthropoda</taxon>
        <taxon>Hexapoda</taxon>
        <taxon>Insecta</taxon>
        <taxon>Pterygota</taxon>
        <taxon>Neoptera</taxon>
        <taxon>Endopterygota</taxon>
        <taxon>Coleoptera</taxon>
        <taxon>Polyphaga</taxon>
        <taxon>Scarabaeiformia</taxon>
        <taxon>Scarabaeidae</taxon>
        <taxon>Rutelinae</taxon>
        <taxon>Popillia</taxon>
    </lineage>
</organism>